<dbReference type="Proteomes" id="UP001180531">
    <property type="component" value="Unassembled WGS sequence"/>
</dbReference>
<dbReference type="InterPro" id="IPR020103">
    <property type="entry name" value="PsdUridine_synth_cat_dom_sf"/>
</dbReference>
<evidence type="ECO:0000313" key="2">
    <source>
        <dbReference type="EMBL" id="MDT0447731.1"/>
    </source>
</evidence>
<dbReference type="GO" id="GO:0160150">
    <property type="term" value="F:tRNA pseudouridine(13) synthase activity"/>
    <property type="evidence" value="ECO:0007669"/>
    <property type="project" value="UniProtKB-EC"/>
</dbReference>
<keyword evidence="3" id="KW-1185">Reference proteome</keyword>
<feature type="region of interest" description="Disordered" evidence="1">
    <location>
        <begin position="340"/>
        <end position="384"/>
    </location>
</feature>
<feature type="compositionally biased region" description="Pro residues" evidence="1">
    <location>
        <begin position="349"/>
        <end position="358"/>
    </location>
</feature>
<dbReference type="EMBL" id="JAVRFI010000001">
    <property type="protein sequence ID" value="MDT0447731.1"/>
    <property type="molecule type" value="Genomic_DNA"/>
</dbReference>
<gene>
    <name evidence="2" type="primary">truD</name>
    <name evidence="2" type="ORF">RM609_01240</name>
</gene>
<dbReference type="EC" id="5.4.99.27" evidence="2"/>
<reference evidence="2" key="1">
    <citation type="submission" date="2024-05" db="EMBL/GenBank/DDBJ databases">
        <title>30 novel species of actinomycetes from the DSMZ collection.</title>
        <authorList>
            <person name="Nouioui I."/>
        </authorList>
    </citation>
    <scope>NUCLEOTIDE SEQUENCE</scope>
    <source>
        <strain evidence="2">DSM 40473</strain>
    </source>
</reference>
<evidence type="ECO:0000256" key="1">
    <source>
        <dbReference type="SAM" id="MobiDB-lite"/>
    </source>
</evidence>
<dbReference type="InterPro" id="IPR001656">
    <property type="entry name" value="PsdUridine_synth_TruD"/>
</dbReference>
<accession>A0ABU2SFG8</accession>
<keyword evidence="2" id="KW-0413">Isomerase</keyword>
<dbReference type="Pfam" id="PF01142">
    <property type="entry name" value="TruD"/>
    <property type="match status" value="1"/>
</dbReference>
<dbReference type="InterPro" id="IPR042214">
    <property type="entry name" value="TruD_catalytic"/>
</dbReference>
<sequence>MRSCVLKAVPEDFTVTECLGLPTGRAADRDYQYLLLRKRGYTTHEAMSALAAHLGVPPDAVAAAGLKDDDGVTEQYLSLRGPVSDGRLRAFSAGIGDDHHWLRLTAHGYGPEPLRAGDLDGNCFRVVARALDPGTAGTLREGPARRTLFFVNYYGTQRFGVPGGPKETHLLGEALLRGDDATAFALLRRSGSPEGRLAQGHRGSPARFLAGLDPRVPVFYRCSYASYQWNGLLRDQVERAADGRTVDEEDDGIPYTFPTTAEAAVAVLARCPVLDLDRYRWAAGTIRHDRAPRPTVVQTQLRIDGVAPDELHPGRWRCRLSFFLPSGCYATTAVRQFLLQREDGREPPVSGPRRPPAGPRSRPRHPGRGAPWSSGAPGPAGRPR</sequence>
<organism evidence="2 3">
    <name type="scientific">Streptomyces hesseae</name>
    <dbReference type="NCBI Taxonomy" id="3075519"/>
    <lineage>
        <taxon>Bacteria</taxon>
        <taxon>Bacillati</taxon>
        <taxon>Actinomycetota</taxon>
        <taxon>Actinomycetes</taxon>
        <taxon>Kitasatosporales</taxon>
        <taxon>Streptomycetaceae</taxon>
        <taxon>Streptomyces</taxon>
    </lineage>
</organism>
<dbReference type="PANTHER" id="PTHR13326">
    <property type="entry name" value="TRNA PSEUDOURIDINE SYNTHASE D"/>
    <property type="match status" value="1"/>
</dbReference>
<dbReference type="RefSeq" id="WP_311607127.1">
    <property type="nucleotide sequence ID" value="NZ_JAVRFI010000001.1"/>
</dbReference>
<comment type="caution">
    <text evidence="2">The sequence shown here is derived from an EMBL/GenBank/DDBJ whole genome shotgun (WGS) entry which is preliminary data.</text>
</comment>
<evidence type="ECO:0000313" key="3">
    <source>
        <dbReference type="Proteomes" id="UP001180531"/>
    </source>
</evidence>
<dbReference type="SUPFAM" id="SSF55120">
    <property type="entry name" value="Pseudouridine synthase"/>
    <property type="match status" value="1"/>
</dbReference>
<dbReference type="Gene3D" id="3.30.2350.20">
    <property type="entry name" value="TruD, catalytic domain"/>
    <property type="match status" value="2"/>
</dbReference>
<name>A0ABU2SFG8_9ACTN</name>
<protein>
    <submittedName>
        <fullName evidence="2">tRNA pseudouridine(13) synthase TruD</fullName>
        <ecNumber evidence="2">5.4.99.27</ecNumber>
    </submittedName>
</protein>
<dbReference type="PANTHER" id="PTHR13326:SF21">
    <property type="entry name" value="PSEUDOURIDYLATE SYNTHASE PUS7L"/>
    <property type="match status" value="1"/>
</dbReference>
<proteinExistence type="predicted"/>